<sequence length="1116" mass="120739">MDDTRSSSKPPANLSPAQSSTLDTKSPAAARPLYSSKLGDPKGSSNSSSPTSRQPPVSQKAWTSAKNPITGRSTAYTQQNNVNSNSTNRPSVTGSLREGQRVRITLATGAEFEGIYANNPSDSSSCYLKMVQQKKLPGDTANGASKREQPSMSFQRKDITDARVIGGNAAKGDGKTQNGNRSSFRTDTAISNNRLGGERELQRWVPDAPEDLDGSLEKSSNQGVWDQFATNERLFGLKTDYDESIYTTTIDKSHPQYRERMAAAERKAREIERSLPTTAHVAEERVMDFVGGDDNAVDEEDKYSGVKRQQDFPPLASRENKYIPPSRRAPTGQATVKGVPVDPAIISAQLKGAPLSKQPTPKPDEAKTATPAPAKTPTPVPEPKPIPAETATDRSKVEEKVSEDKASENTKSTPADQNAAEKAAALRPAAPAGRSNSPAGKEGAAVPSATSTVEHDVLKSFKSFATQQRLNAEKVRSSKAKADKEVKLIELKKFADSFKLSTPVPSDLISIIAKDPAKQKQIQAKALQNAEEVAKSKAKEAAKENEVTAPKETQAKPAVEQQTPAPASAAAAAATPATDNRSTSRPTAPQHSSSPAGAPNRHPGARQSYGPTGYHGQSYRNDRSPGQNAPRHNQQTGNLAQRLRNVEQQKMSQGPAPHHGNQDMRLPPTGPANNVEPFRRLSNVPPHAAPRLNPNSHEFRPSPFAQTFNPTGPSAASSPRSTVNTVIVEVQQASTPVVGQLIRRRTKAIDVKKCFILSHIKTLPPPHNNRSWEENGGLRPSYDTIPTWKQLLEDEKPDSIMRLTYKEYFDRQPFAGAAMATPNPPHVAPQAPHQHQLPFHMQHGVHTMAPRQSPHMAPMQMQAGQLGHSPHVPFTNGDDHRMMHSTSAQSFASPRMTQVPMAYPAGMNSPAQMPYQQPVMQPFMGPGTPQMNQYRSFSQNPQFMQQQPSHMGTPIMSMPQPYIAGPAPMVAAGPQMQMYPAGQPQFIPPGHALPQPIPGTNGYPSPGRPAAPMMVHQGSQQGQPMYGMSPAMPYQQTVFGPQQPGQMTNMRGFNNTGGPQQFGTSPQQMHNYGSQARSTSYGGKGYQHNQHQGPSANHPAPTAPQGRTPEAVEEAK</sequence>
<feature type="region of interest" description="Disordered" evidence="1">
    <location>
        <begin position="350"/>
        <end position="452"/>
    </location>
</feature>
<dbReference type="Proteomes" id="UP001174694">
    <property type="component" value="Unassembled WGS sequence"/>
</dbReference>
<proteinExistence type="predicted"/>
<evidence type="ECO:0000313" key="3">
    <source>
        <dbReference type="EMBL" id="KAJ9149293.1"/>
    </source>
</evidence>
<keyword evidence="4" id="KW-1185">Reference proteome</keyword>
<feature type="compositionally biased region" description="Polar residues" evidence="1">
    <location>
        <begin position="579"/>
        <end position="595"/>
    </location>
</feature>
<dbReference type="PANTHER" id="PTHR12854:SF7">
    <property type="entry name" value="ATAXIN-2 HOMOLOG"/>
    <property type="match status" value="1"/>
</dbReference>
<comment type="caution">
    <text evidence="3">The sequence shown here is derived from an EMBL/GenBank/DDBJ whole genome shotgun (WGS) entry which is preliminary data.</text>
</comment>
<feature type="compositionally biased region" description="Pro residues" evidence="1">
    <location>
        <begin position="374"/>
        <end position="386"/>
    </location>
</feature>
<protein>
    <submittedName>
        <fullName evidence="3">PAB1-binding protein 1</fullName>
    </submittedName>
</protein>
<feature type="compositionally biased region" description="Low complexity" evidence="1">
    <location>
        <begin position="516"/>
        <end position="531"/>
    </location>
</feature>
<dbReference type="GO" id="GO:0034063">
    <property type="term" value="P:stress granule assembly"/>
    <property type="evidence" value="ECO:0007669"/>
    <property type="project" value="TreeGrafter"/>
</dbReference>
<feature type="compositionally biased region" description="Polar residues" evidence="1">
    <location>
        <begin position="704"/>
        <end position="719"/>
    </location>
</feature>
<evidence type="ECO:0000256" key="1">
    <source>
        <dbReference type="SAM" id="MobiDB-lite"/>
    </source>
</evidence>
<dbReference type="EMBL" id="JANBVO010000010">
    <property type="protein sequence ID" value="KAJ9149293.1"/>
    <property type="molecule type" value="Genomic_DNA"/>
</dbReference>
<gene>
    <name evidence="3" type="ORF">NKR23_g4390</name>
</gene>
<feature type="domain" description="LsmAD" evidence="2">
    <location>
        <begin position="235"/>
        <end position="309"/>
    </location>
</feature>
<feature type="compositionally biased region" description="Basic and acidic residues" evidence="1">
    <location>
        <begin position="391"/>
        <end position="408"/>
    </location>
</feature>
<accession>A0AA38RVP3</accession>
<feature type="region of interest" description="Disordered" evidence="1">
    <location>
        <begin position="294"/>
        <end position="338"/>
    </location>
</feature>
<feature type="compositionally biased region" description="Low complexity" evidence="1">
    <location>
        <begin position="77"/>
        <end position="88"/>
    </location>
</feature>
<evidence type="ECO:0000313" key="4">
    <source>
        <dbReference type="Proteomes" id="UP001174694"/>
    </source>
</evidence>
<feature type="compositionally biased region" description="Low complexity" evidence="1">
    <location>
        <begin position="563"/>
        <end position="578"/>
    </location>
</feature>
<feature type="compositionally biased region" description="Polar residues" evidence="1">
    <location>
        <begin position="1043"/>
        <end position="1095"/>
    </location>
</feature>
<dbReference type="PANTHER" id="PTHR12854">
    <property type="entry name" value="ATAXIN 2-RELATED"/>
    <property type="match status" value="1"/>
</dbReference>
<dbReference type="InterPro" id="IPR045117">
    <property type="entry name" value="ATXN2-like"/>
</dbReference>
<feature type="region of interest" description="Disordered" evidence="1">
    <location>
        <begin position="1043"/>
        <end position="1116"/>
    </location>
</feature>
<feature type="compositionally biased region" description="Polar residues" evidence="1">
    <location>
        <begin position="7"/>
        <end position="24"/>
    </location>
</feature>
<dbReference type="SMART" id="SM01272">
    <property type="entry name" value="LsmAD"/>
    <property type="match status" value="1"/>
</dbReference>
<feature type="compositionally biased region" description="Polar residues" evidence="1">
    <location>
        <begin position="60"/>
        <end position="76"/>
    </location>
</feature>
<feature type="region of interest" description="Disordered" evidence="1">
    <location>
        <begin position="516"/>
        <end position="634"/>
    </location>
</feature>
<dbReference type="Pfam" id="PF06741">
    <property type="entry name" value="LsmAD"/>
    <property type="match status" value="1"/>
</dbReference>
<feature type="region of interest" description="Disordered" evidence="1">
    <location>
        <begin position="166"/>
        <end position="188"/>
    </location>
</feature>
<feature type="region of interest" description="Disordered" evidence="1">
    <location>
        <begin position="1"/>
        <end position="99"/>
    </location>
</feature>
<feature type="compositionally biased region" description="Polar residues" evidence="1">
    <location>
        <begin position="624"/>
        <end position="634"/>
    </location>
</feature>
<reference evidence="3" key="1">
    <citation type="submission" date="2022-07" db="EMBL/GenBank/DDBJ databases">
        <title>Fungi with potential for degradation of polypropylene.</title>
        <authorList>
            <person name="Gostincar C."/>
        </authorList>
    </citation>
    <scope>NUCLEOTIDE SEQUENCE</scope>
    <source>
        <strain evidence="3">EXF-13308</strain>
    </source>
</reference>
<dbReference type="InterPro" id="IPR009604">
    <property type="entry name" value="LsmAD_domain"/>
</dbReference>
<feature type="region of interest" description="Disordered" evidence="1">
    <location>
        <begin position="648"/>
        <end position="719"/>
    </location>
</feature>
<dbReference type="GO" id="GO:0010494">
    <property type="term" value="C:cytoplasmic stress granule"/>
    <property type="evidence" value="ECO:0007669"/>
    <property type="project" value="TreeGrafter"/>
</dbReference>
<evidence type="ECO:0000259" key="2">
    <source>
        <dbReference type="SMART" id="SM01272"/>
    </source>
</evidence>
<dbReference type="AlphaFoldDB" id="A0AA38RVP3"/>
<feature type="compositionally biased region" description="Basic and acidic residues" evidence="1">
    <location>
        <begin position="532"/>
        <end position="546"/>
    </location>
</feature>
<feature type="compositionally biased region" description="Low complexity" evidence="1">
    <location>
        <begin position="41"/>
        <end position="56"/>
    </location>
</feature>
<feature type="compositionally biased region" description="Polar residues" evidence="1">
    <location>
        <begin position="175"/>
        <end position="188"/>
    </location>
</feature>
<feature type="compositionally biased region" description="Low complexity" evidence="1">
    <location>
        <begin position="420"/>
        <end position="432"/>
    </location>
</feature>
<organism evidence="3 4">
    <name type="scientific">Pleurostoma richardsiae</name>
    <dbReference type="NCBI Taxonomy" id="41990"/>
    <lineage>
        <taxon>Eukaryota</taxon>
        <taxon>Fungi</taxon>
        <taxon>Dikarya</taxon>
        <taxon>Ascomycota</taxon>
        <taxon>Pezizomycotina</taxon>
        <taxon>Sordariomycetes</taxon>
        <taxon>Sordariomycetidae</taxon>
        <taxon>Calosphaeriales</taxon>
        <taxon>Pleurostomataceae</taxon>
        <taxon>Pleurostoma</taxon>
    </lineage>
</organism>
<name>A0AA38RVP3_9PEZI</name>
<dbReference type="GO" id="GO:0003729">
    <property type="term" value="F:mRNA binding"/>
    <property type="evidence" value="ECO:0007669"/>
    <property type="project" value="TreeGrafter"/>
</dbReference>